<proteinExistence type="predicted"/>
<organism evidence="1 2">
    <name type="scientific">Cytobacillus purgationiresistens</name>
    <dbReference type="NCBI Taxonomy" id="863449"/>
    <lineage>
        <taxon>Bacteria</taxon>
        <taxon>Bacillati</taxon>
        <taxon>Bacillota</taxon>
        <taxon>Bacilli</taxon>
        <taxon>Bacillales</taxon>
        <taxon>Bacillaceae</taxon>
        <taxon>Cytobacillus</taxon>
    </lineage>
</organism>
<accession>A0ABU0AB22</accession>
<reference evidence="1 2" key="1">
    <citation type="submission" date="2023-07" db="EMBL/GenBank/DDBJ databases">
        <title>Genomic Encyclopedia of Type Strains, Phase IV (KMG-IV): sequencing the most valuable type-strain genomes for metagenomic binning, comparative biology and taxonomic classification.</title>
        <authorList>
            <person name="Goeker M."/>
        </authorList>
    </citation>
    <scope>NUCLEOTIDE SEQUENCE [LARGE SCALE GENOMIC DNA]</scope>
    <source>
        <strain evidence="1 2">DSM 23494</strain>
    </source>
</reference>
<evidence type="ECO:0000313" key="1">
    <source>
        <dbReference type="EMBL" id="MDQ0268452.1"/>
    </source>
</evidence>
<protein>
    <submittedName>
        <fullName evidence="1">Methyl-accepting chemotaxis protein</fullName>
    </submittedName>
</protein>
<name>A0ABU0AB22_9BACI</name>
<comment type="caution">
    <text evidence="1">The sequence shown here is derived from an EMBL/GenBank/DDBJ whole genome shotgun (WGS) entry which is preliminary data.</text>
</comment>
<evidence type="ECO:0000313" key="2">
    <source>
        <dbReference type="Proteomes" id="UP001238088"/>
    </source>
</evidence>
<dbReference type="EMBL" id="JAUSUB010000001">
    <property type="protein sequence ID" value="MDQ0268452.1"/>
    <property type="molecule type" value="Genomic_DNA"/>
</dbReference>
<dbReference type="RefSeq" id="WP_307471218.1">
    <property type="nucleotide sequence ID" value="NZ_JAUSUB010000001.1"/>
</dbReference>
<gene>
    <name evidence="1" type="ORF">J2S17_000321</name>
</gene>
<sequence length="250" mass="29546">MDKNDDMKPTLYLNEPDEVNQPVYRLNYLYELLQKQDAFNHELTVNYHRINHQISDSFKHLRQIVNQASSLHQRQYETVNNRMHLQDELMDDLLLSVKEHELNNQAIFNRITALENSSEEMVNILEQESLMKKEILQQMNFQDAAAQEITRKLGRVEDSSESITLHLQEQENASRTILSKMDAQEVYHQTVMERLDEQEALSQKISRQLEHLKSVVFERAAFLGEHIKTIAKPVTSFFVHQEEKQKKKEK</sequence>
<keyword evidence="2" id="KW-1185">Reference proteome</keyword>
<dbReference type="Proteomes" id="UP001238088">
    <property type="component" value="Unassembled WGS sequence"/>
</dbReference>